<evidence type="ECO:0000256" key="6">
    <source>
        <dbReference type="ARBA" id="ARBA00048019"/>
    </source>
</evidence>
<name>A0AA35XT58_METCP</name>
<accession>A0AA35XT58</accession>
<evidence type="ECO:0000256" key="3">
    <source>
        <dbReference type="ARBA" id="ARBA00012974"/>
    </source>
</evidence>
<dbReference type="InterPro" id="IPR002034">
    <property type="entry name" value="AIPM/Hcit_synth_CS"/>
</dbReference>
<reference evidence="10" key="1">
    <citation type="submission" date="2023-03" db="EMBL/GenBank/DDBJ databases">
        <authorList>
            <person name="Pearce D."/>
        </authorList>
    </citation>
    <scope>NUCLEOTIDE SEQUENCE</scope>
    <source>
        <strain evidence="10">Mc</strain>
    </source>
</reference>
<evidence type="ECO:0000256" key="2">
    <source>
        <dbReference type="ARBA" id="ARBA00006154"/>
    </source>
</evidence>
<evidence type="ECO:0000256" key="5">
    <source>
        <dbReference type="ARBA" id="ARBA00022679"/>
    </source>
</evidence>
<dbReference type="FunFam" id="3.20.20.70:FF:000399">
    <property type="entry name" value="Homocitrate synthase"/>
    <property type="match status" value="1"/>
</dbReference>
<evidence type="ECO:0000256" key="1">
    <source>
        <dbReference type="ARBA" id="ARBA00003050"/>
    </source>
</evidence>
<dbReference type="Pfam" id="PF00682">
    <property type="entry name" value="HMGL-like"/>
    <property type="match status" value="1"/>
</dbReference>
<dbReference type="EC" id="2.3.3.14" evidence="3 8"/>
<keyword evidence="10" id="KW-0012">Acyltransferase</keyword>
<comment type="catalytic activity">
    <reaction evidence="6 8">
        <text>acetyl-CoA + 2-oxoglutarate + H2O = (2R)-homocitrate + CoA + H(+)</text>
        <dbReference type="Rhea" id="RHEA:12929"/>
        <dbReference type="ChEBI" id="CHEBI:15377"/>
        <dbReference type="ChEBI" id="CHEBI:15378"/>
        <dbReference type="ChEBI" id="CHEBI:16810"/>
        <dbReference type="ChEBI" id="CHEBI:57287"/>
        <dbReference type="ChEBI" id="CHEBI:57288"/>
        <dbReference type="ChEBI" id="CHEBI:58884"/>
        <dbReference type="EC" id="2.3.3.14"/>
    </reaction>
</comment>
<gene>
    <name evidence="10" type="primary">nifV</name>
    <name evidence="10" type="ORF">MCNOR_1127</name>
</gene>
<comment type="similarity">
    <text evidence="2 7">Belongs to the alpha-IPM synthase/homocitrate synthase family.</text>
</comment>
<dbReference type="PROSITE" id="PS00816">
    <property type="entry name" value="AIPM_HOMOCIT_SYNTH_2"/>
    <property type="match status" value="1"/>
</dbReference>
<dbReference type="EMBL" id="OX458332">
    <property type="protein sequence ID" value="CAI8776791.1"/>
    <property type="molecule type" value="Genomic_DNA"/>
</dbReference>
<dbReference type="PANTHER" id="PTHR42880">
    <property type="entry name" value="HOMOCITRATE SYNTHASE"/>
    <property type="match status" value="1"/>
</dbReference>
<dbReference type="GO" id="GO:0009399">
    <property type="term" value="P:nitrogen fixation"/>
    <property type="evidence" value="ECO:0007669"/>
    <property type="project" value="UniProtKB-UniRule"/>
</dbReference>
<evidence type="ECO:0000256" key="7">
    <source>
        <dbReference type="RuleBase" id="RU003523"/>
    </source>
</evidence>
<dbReference type="Gene3D" id="3.20.20.70">
    <property type="entry name" value="Aldolase class I"/>
    <property type="match status" value="1"/>
</dbReference>
<dbReference type="Pfam" id="PF22617">
    <property type="entry name" value="HCS_D2"/>
    <property type="match status" value="1"/>
</dbReference>
<keyword evidence="8" id="KW-0535">Nitrogen fixation</keyword>
<evidence type="ECO:0000313" key="11">
    <source>
        <dbReference type="Proteomes" id="UP001158598"/>
    </source>
</evidence>
<comment type="function">
    <text evidence="1 8">This protein is a Fe-Mo-cofactor biosynthetic component.</text>
</comment>
<dbReference type="InterPro" id="IPR013477">
    <property type="entry name" value="NifV/FrbC"/>
</dbReference>
<dbReference type="RefSeq" id="WP_282213608.1">
    <property type="nucleotide sequence ID" value="NZ_OX458332.1"/>
</dbReference>
<dbReference type="AlphaFoldDB" id="A0AA35XT58"/>
<dbReference type="PROSITE" id="PS50991">
    <property type="entry name" value="PYR_CT"/>
    <property type="match status" value="1"/>
</dbReference>
<feature type="domain" description="Pyruvate carboxyltransferase" evidence="9">
    <location>
        <begin position="6"/>
        <end position="257"/>
    </location>
</feature>
<proteinExistence type="inferred from homology"/>
<dbReference type="PANTHER" id="PTHR42880:SF1">
    <property type="entry name" value="ISOPROPYLMALATE_HOMOCITRATE_CITRAMALATE SYNTHASE FAMILY PROTEIN"/>
    <property type="match status" value="1"/>
</dbReference>
<dbReference type="CDD" id="cd07939">
    <property type="entry name" value="DRE_TIM_NifV"/>
    <property type="match status" value="1"/>
</dbReference>
<dbReference type="InterPro" id="IPR013785">
    <property type="entry name" value="Aldolase_TIM"/>
</dbReference>
<evidence type="ECO:0000256" key="4">
    <source>
        <dbReference type="ARBA" id="ARBA00020735"/>
    </source>
</evidence>
<dbReference type="PROSITE" id="PS00815">
    <property type="entry name" value="AIPM_HOMOCIT_SYNTH_1"/>
    <property type="match status" value="1"/>
</dbReference>
<dbReference type="SUPFAM" id="SSF51569">
    <property type="entry name" value="Aldolase"/>
    <property type="match status" value="1"/>
</dbReference>
<dbReference type="InterPro" id="IPR000891">
    <property type="entry name" value="PYR_CT"/>
</dbReference>
<dbReference type="Gene3D" id="1.10.238.260">
    <property type="match status" value="1"/>
</dbReference>
<sequence length="384" mass="41579">MVTQRVTINDTTLRDGEQTAGVAFTAEEKLSIARALARAGVPEMEVGIPVMGAEEQEVIRAIAGLGLSARLMVWGRMCERDLAAATDCGADRMNLSIPVSDIHLRHKVNRTREWVLASIDRFVKRGLDTGLEVCVGCEDASRADPDFMLQVAEAAQRAGARRVRFADTLGLLEPMSTFERIRRLAVATDLEIEMHAHNDFGLATANTLMAVQAGASHVNTTVNGLGERAGNAAIEETVMALHQLYGVDTGIAVDHFPEISGLVAAASGRPVAANKSIVGEAVFTHEAGIHVDGLLKNLINYQGVDPKDLGREHRLVLGKHSGTHAVKRSFRQLGIELSETDAGRLLKRIRIHASQTKRPPSETELKLFYAETSVSFQPRPGLFG</sequence>
<dbReference type="NCBIfam" id="TIGR02660">
    <property type="entry name" value="nifV_homocitr"/>
    <property type="match status" value="1"/>
</dbReference>
<organism evidence="10 11">
    <name type="scientific">Methylococcus capsulatus</name>
    <dbReference type="NCBI Taxonomy" id="414"/>
    <lineage>
        <taxon>Bacteria</taxon>
        <taxon>Pseudomonadati</taxon>
        <taxon>Pseudomonadota</taxon>
        <taxon>Gammaproteobacteria</taxon>
        <taxon>Methylococcales</taxon>
        <taxon>Methylococcaceae</taxon>
        <taxon>Methylococcus</taxon>
    </lineage>
</organism>
<dbReference type="GO" id="GO:0004410">
    <property type="term" value="F:homocitrate synthase activity"/>
    <property type="evidence" value="ECO:0007669"/>
    <property type="project" value="UniProtKB-UniRule"/>
</dbReference>
<dbReference type="Proteomes" id="UP001158598">
    <property type="component" value="Chromosome"/>
</dbReference>
<evidence type="ECO:0000313" key="10">
    <source>
        <dbReference type="EMBL" id="CAI8776791.1"/>
    </source>
</evidence>
<protein>
    <recommendedName>
        <fullName evidence="4 8">Homocitrate synthase</fullName>
        <ecNumber evidence="3 8">2.3.3.14</ecNumber>
    </recommendedName>
</protein>
<dbReference type="GO" id="GO:0019752">
    <property type="term" value="P:carboxylic acid metabolic process"/>
    <property type="evidence" value="ECO:0007669"/>
    <property type="project" value="UniProtKB-UniRule"/>
</dbReference>
<keyword evidence="5 7" id="KW-0808">Transferase</keyword>
<dbReference type="InterPro" id="IPR054691">
    <property type="entry name" value="LeuA/HCS_post-cat"/>
</dbReference>
<evidence type="ECO:0000259" key="9">
    <source>
        <dbReference type="PROSITE" id="PS50991"/>
    </source>
</evidence>
<evidence type="ECO:0000256" key="8">
    <source>
        <dbReference type="RuleBase" id="RU367143"/>
    </source>
</evidence>